<evidence type="ECO:0000313" key="4">
    <source>
        <dbReference type="Proteomes" id="UP000007014"/>
    </source>
</evidence>
<dbReference type="Pfam" id="PF00106">
    <property type="entry name" value="adh_short"/>
    <property type="match status" value="1"/>
</dbReference>
<keyword evidence="2" id="KW-0560">Oxidoreductase</keyword>
<dbReference type="Gene3D" id="3.40.50.720">
    <property type="entry name" value="NAD(P)-binding Rossmann-like Domain"/>
    <property type="match status" value="1"/>
</dbReference>
<comment type="similarity">
    <text evidence="1">Belongs to the short-chain dehydrogenases/reductases (SDR) family.</text>
</comment>
<dbReference type="InterPro" id="IPR036291">
    <property type="entry name" value="NAD(P)-bd_dom_sf"/>
</dbReference>
<reference evidence="3 4" key="1">
    <citation type="journal article" date="2004" name="Nature">
        <title>Genome sequence of the ultrasmall unicellular red alga Cyanidioschyzon merolae 10D.</title>
        <authorList>
            <person name="Matsuzaki M."/>
            <person name="Misumi O."/>
            <person name="Shin-i T."/>
            <person name="Maruyama S."/>
            <person name="Takahara M."/>
            <person name="Miyagishima S."/>
            <person name="Mori T."/>
            <person name="Nishida K."/>
            <person name="Yagisawa F."/>
            <person name="Nishida K."/>
            <person name="Yoshida Y."/>
            <person name="Nishimura Y."/>
            <person name="Nakao S."/>
            <person name="Kobayashi T."/>
            <person name="Momoyama Y."/>
            <person name="Higashiyama T."/>
            <person name="Minoda A."/>
            <person name="Sano M."/>
            <person name="Nomoto H."/>
            <person name="Oishi K."/>
            <person name="Hayashi H."/>
            <person name="Ohta F."/>
            <person name="Nishizaka S."/>
            <person name="Haga S."/>
            <person name="Miura S."/>
            <person name="Morishita T."/>
            <person name="Kabeya Y."/>
            <person name="Terasawa K."/>
            <person name="Suzuki Y."/>
            <person name="Ishii Y."/>
            <person name="Asakawa S."/>
            <person name="Takano H."/>
            <person name="Ohta N."/>
            <person name="Kuroiwa H."/>
            <person name="Tanaka K."/>
            <person name="Shimizu N."/>
            <person name="Sugano S."/>
            <person name="Sato N."/>
            <person name="Nozaki H."/>
            <person name="Ogasawara N."/>
            <person name="Kohara Y."/>
            <person name="Kuroiwa T."/>
        </authorList>
    </citation>
    <scope>NUCLEOTIDE SEQUENCE [LARGE SCALE GENOMIC DNA]</scope>
    <source>
        <strain evidence="3 4">10D</strain>
    </source>
</reference>
<organism evidence="3 4">
    <name type="scientific">Cyanidioschyzon merolae (strain NIES-3377 / 10D)</name>
    <name type="common">Unicellular red alga</name>
    <dbReference type="NCBI Taxonomy" id="280699"/>
    <lineage>
        <taxon>Eukaryota</taxon>
        <taxon>Rhodophyta</taxon>
        <taxon>Bangiophyceae</taxon>
        <taxon>Cyanidiales</taxon>
        <taxon>Cyanidiaceae</taxon>
        <taxon>Cyanidioschyzon</taxon>
    </lineage>
</organism>
<evidence type="ECO:0000313" key="3">
    <source>
        <dbReference type="EMBL" id="BAM78824.1"/>
    </source>
</evidence>
<dbReference type="RefSeq" id="XP_005535110.1">
    <property type="nucleotide sequence ID" value="XM_005535053.1"/>
</dbReference>
<dbReference type="PANTHER" id="PTHR24320">
    <property type="entry name" value="RETINOL DEHYDROGENASE"/>
    <property type="match status" value="1"/>
</dbReference>
<reference evidence="3 4" key="2">
    <citation type="journal article" date="2007" name="BMC Biol.">
        <title>A 100%-complete sequence reveals unusually simple genomic features in the hot-spring red alga Cyanidioschyzon merolae.</title>
        <authorList>
            <person name="Nozaki H."/>
            <person name="Takano H."/>
            <person name="Misumi O."/>
            <person name="Terasawa K."/>
            <person name="Matsuzaki M."/>
            <person name="Maruyama S."/>
            <person name="Nishida K."/>
            <person name="Yagisawa F."/>
            <person name="Yoshida Y."/>
            <person name="Fujiwara T."/>
            <person name="Takio S."/>
            <person name="Tamura K."/>
            <person name="Chung S.J."/>
            <person name="Nakamura S."/>
            <person name="Kuroiwa H."/>
            <person name="Tanaka K."/>
            <person name="Sato N."/>
            <person name="Kuroiwa T."/>
        </authorList>
    </citation>
    <scope>NUCLEOTIDE SEQUENCE [LARGE SCALE GENOMIC DNA]</scope>
    <source>
        <strain evidence="3 4">10D</strain>
    </source>
</reference>
<dbReference type="InterPro" id="IPR002347">
    <property type="entry name" value="SDR_fam"/>
</dbReference>
<dbReference type="HOGENOM" id="CLU_689580_0_0_1"/>
<dbReference type="OMA" id="HVQIPLL"/>
<evidence type="ECO:0000256" key="1">
    <source>
        <dbReference type="ARBA" id="ARBA00006484"/>
    </source>
</evidence>
<dbReference type="AlphaFoldDB" id="M1V6D7"/>
<dbReference type="eggNOG" id="KOG1208">
    <property type="taxonomic scope" value="Eukaryota"/>
</dbReference>
<evidence type="ECO:0000256" key="2">
    <source>
        <dbReference type="ARBA" id="ARBA00023002"/>
    </source>
</evidence>
<dbReference type="Gramene" id="CMA135CT">
    <property type="protein sequence ID" value="CMA135CT"/>
    <property type="gene ID" value="CMA135C"/>
</dbReference>
<dbReference type="OrthoDB" id="191139at2759"/>
<dbReference type="EMBL" id="AP006483">
    <property type="protein sequence ID" value="BAM78824.1"/>
    <property type="molecule type" value="Genomic_DNA"/>
</dbReference>
<dbReference type="GeneID" id="16992120"/>
<name>M1V6D7_CYAM1</name>
<dbReference type="PRINTS" id="PR00081">
    <property type="entry name" value="GDHRDH"/>
</dbReference>
<dbReference type="PANTHER" id="PTHR24320:SF148">
    <property type="entry name" value="NAD(P)-BINDING ROSSMANN-FOLD SUPERFAMILY PROTEIN"/>
    <property type="match status" value="1"/>
</dbReference>
<dbReference type="GO" id="GO:0016491">
    <property type="term" value="F:oxidoreductase activity"/>
    <property type="evidence" value="ECO:0007669"/>
    <property type="project" value="UniProtKB-KW"/>
</dbReference>
<dbReference type="KEGG" id="cme:CYME_CMA135C"/>
<protein>
    <submittedName>
        <fullName evidence="3">Similar to androgen-regulated short-chain dehydrogenase/reductase 1</fullName>
    </submittedName>
</protein>
<dbReference type="STRING" id="280699.M1V6D7"/>
<keyword evidence="4" id="KW-1185">Reference proteome</keyword>
<sequence>MPQRPKRPNRARGEKSTLWLVFLWSGFFGVLAAVWRAIIAPSGPFSIRTWFHICVDVARARLAAPSWNVRPLEQVTERAVAIVTGGNSGIGFETARGLWLAGYNVILACRSENRGQEACKQILETERHPSASAKRGTLTVLPLDLSELSSVVAFVERYHQRWKTLDLLVLNAGIMSPFRYEETAQGYEAHLGVNHLAQYLLVRLLMDMLEQRRGRVVLVSSILALLADDLSWHGPQWSRQGQWPFMAYGWSKAYNYMLSLELQRRGLDARCVHPGEVRTEVVRRLPSWVQRAYTWIGSFVLRTPAEGAATVLFACFAPLADDADERAVSTPSKSARTPSGNQSEQEVTALTVAQREALILDAGTRFLAMPLWMRAPANTQQLWMLSEHAVEPYLRTSTGS</sequence>
<gene>
    <name evidence="3" type="ORF">CYME_CMA135C</name>
</gene>
<dbReference type="Proteomes" id="UP000007014">
    <property type="component" value="Chromosome 1"/>
</dbReference>
<proteinExistence type="inferred from homology"/>
<accession>M1V6D7</accession>
<dbReference type="SUPFAM" id="SSF51735">
    <property type="entry name" value="NAD(P)-binding Rossmann-fold domains"/>
    <property type="match status" value="1"/>
</dbReference>